<accession>A0AB39R5S6</accession>
<proteinExistence type="predicted"/>
<protein>
    <submittedName>
        <fullName evidence="2">PQQ-binding-like beta-propeller repeat protein</fullName>
    </submittedName>
</protein>
<dbReference type="InterPro" id="IPR011047">
    <property type="entry name" value="Quinoprotein_ADH-like_sf"/>
</dbReference>
<dbReference type="InterPro" id="IPR002372">
    <property type="entry name" value="PQQ_rpt_dom"/>
</dbReference>
<dbReference type="InterPro" id="IPR015943">
    <property type="entry name" value="WD40/YVTN_repeat-like_dom_sf"/>
</dbReference>
<dbReference type="RefSeq" id="WP_369244497.1">
    <property type="nucleotide sequence ID" value="NZ_CP163443.1"/>
</dbReference>
<gene>
    <name evidence="2" type="ORF">AB5J53_05635</name>
</gene>
<sequence length="402" mass="43588">MAAERVRKRRLRQVRAVWQVPGAPGKNHDAVGGWCTAGLVVRGRPDGLHGYDVETGEPRWSWIAPDRRLLLAMSRAAEDGVGLAVHADENGPGEWGADCAVTAFSTEDGNALWSVPYDFSNEPWRYDYDRFADAIALAPDRAVVLAQGSPTAHALRSGNIVWPPIAPLKGDGRLAVCGHGIVQIGLADGHVTVRCLDASEGAIRWEVRPSTDGPVGEVHVLYEDPLAILCLGKGRRAEEMLLVLDGEDGQPTARIPVQGLHGELCVQSPYGLLDDQPVAAVRDLLVAMVRPPGAYGDHLTAFALDGGTPRWTWRSKGTISGVFALGDNVVAVSKWQSSEGPDGTVHVHQLNGATGAVMKVRRLHGCQAGMRGRYYLDGDRRLVRIARWGEGTWHPVQMFRLR</sequence>
<evidence type="ECO:0000259" key="1">
    <source>
        <dbReference type="Pfam" id="PF13360"/>
    </source>
</evidence>
<dbReference type="Gene3D" id="2.130.10.10">
    <property type="entry name" value="YVTN repeat-like/Quinoprotein amine dehydrogenase"/>
    <property type="match status" value="1"/>
</dbReference>
<dbReference type="SUPFAM" id="SSF50998">
    <property type="entry name" value="Quinoprotein alcohol dehydrogenase-like"/>
    <property type="match status" value="1"/>
</dbReference>
<name>A0AB39R5S6_9ACTN</name>
<feature type="domain" description="Pyrrolo-quinoline quinone repeat" evidence="1">
    <location>
        <begin position="100"/>
        <end position="357"/>
    </location>
</feature>
<organism evidence="2">
    <name type="scientific">Streptomyces sp. R41</name>
    <dbReference type="NCBI Taxonomy" id="3238632"/>
    <lineage>
        <taxon>Bacteria</taxon>
        <taxon>Bacillati</taxon>
        <taxon>Actinomycetota</taxon>
        <taxon>Actinomycetes</taxon>
        <taxon>Kitasatosporales</taxon>
        <taxon>Streptomycetaceae</taxon>
        <taxon>Streptomyces</taxon>
    </lineage>
</organism>
<dbReference type="AlphaFoldDB" id="A0AB39R5S6"/>
<reference evidence="2" key="1">
    <citation type="submission" date="2024-07" db="EMBL/GenBank/DDBJ databases">
        <authorList>
            <person name="Yu S.T."/>
        </authorList>
    </citation>
    <scope>NUCLEOTIDE SEQUENCE</scope>
    <source>
        <strain evidence="2">R41</strain>
    </source>
</reference>
<dbReference type="Pfam" id="PF13360">
    <property type="entry name" value="PQQ_2"/>
    <property type="match status" value="1"/>
</dbReference>
<dbReference type="EMBL" id="CP163443">
    <property type="protein sequence ID" value="XDQ51163.1"/>
    <property type="molecule type" value="Genomic_DNA"/>
</dbReference>
<evidence type="ECO:0000313" key="2">
    <source>
        <dbReference type="EMBL" id="XDQ51163.1"/>
    </source>
</evidence>